<evidence type="ECO:0000256" key="1">
    <source>
        <dbReference type="ARBA" id="ARBA00008335"/>
    </source>
</evidence>
<name>A0A3Q2D850_CYPVA</name>
<dbReference type="Proteomes" id="UP000265020">
    <property type="component" value="Unassembled WGS sequence"/>
</dbReference>
<feature type="transmembrane region" description="Helical" evidence="2">
    <location>
        <begin position="12"/>
        <end position="36"/>
    </location>
</feature>
<keyword evidence="2" id="KW-0812">Transmembrane</keyword>
<keyword evidence="4" id="KW-1185">Reference proteome</keyword>
<dbReference type="GO" id="GO:0015293">
    <property type="term" value="F:symporter activity"/>
    <property type="evidence" value="ECO:0007669"/>
    <property type="project" value="InterPro"/>
</dbReference>
<protein>
    <submittedName>
        <fullName evidence="3">Major facilitator superfamily domain containing 2a-like 2</fullName>
    </submittedName>
</protein>
<dbReference type="GO" id="GO:0005886">
    <property type="term" value="C:plasma membrane"/>
    <property type="evidence" value="ECO:0007669"/>
    <property type="project" value="TreeGrafter"/>
</dbReference>
<dbReference type="AlphaFoldDB" id="A0A3Q2D850"/>
<dbReference type="Pfam" id="PF13347">
    <property type="entry name" value="MFS_2"/>
    <property type="match status" value="1"/>
</dbReference>
<dbReference type="GeneTree" id="ENSGT00390000005318"/>
<sequence length="161" mass="18124">MITVACVPSNLPVFLSMCILLGFSVATLFLLPWSMLPDVIDDFALKHPLFKDLGPLFFSGYAFCNKLAGGLSVGLSTMILQRVFPLLLRFTLIVLFSPVPITLLLIGMGIFHTYPVNERKGLQLEEQKYEDLFLHWPESSGCSWGQTMKEQKKRILSVNKL</sequence>
<keyword evidence="2" id="KW-1133">Transmembrane helix</keyword>
<keyword evidence="2" id="KW-0472">Membrane</keyword>
<organism evidence="3 4">
    <name type="scientific">Cyprinodon variegatus</name>
    <name type="common">Sheepshead minnow</name>
    <dbReference type="NCBI Taxonomy" id="28743"/>
    <lineage>
        <taxon>Eukaryota</taxon>
        <taxon>Metazoa</taxon>
        <taxon>Chordata</taxon>
        <taxon>Craniata</taxon>
        <taxon>Vertebrata</taxon>
        <taxon>Euteleostomi</taxon>
        <taxon>Actinopterygii</taxon>
        <taxon>Neopterygii</taxon>
        <taxon>Teleostei</taxon>
        <taxon>Neoteleostei</taxon>
        <taxon>Acanthomorphata</taxon>
        <taxon>Ovalentaria</taxon>
        <taxon>Atherinomorphae</taxon>
        <taxon>Cyprinodontiformes</taxon>
        <taxon>Cyprinodontidae</taxon>
        <taxon>Cyprinodon</taxon>
    </lineage>
</organism>
<reference evidence="3" key="1">
    <citation type="submission" date="2025-08" db="UniProtKB">
        <authorList>
            <consortium name="Ensembl"/>
        </authorList>
    </citation>
    <scope>IDENTIFICATION</scope>
</reference>
<comment type="similarity">
    <text evidence="1">Belongs to the major facilitator superfamily.</text>
</comment>
<evidence type="ECO:0000256" key="2">
    <source>
        <dbReference type="SAM" id="Phobius"/>
    </source>
</evidence>
<proteinExistence type="inferred from homology"/>
<evidence type="ECO:0000313" key="3">
    <source>
        <dbReference type="Ensembl" id="ENSCVAP00000014901.1"/>
    </source>
</evidence>
<accession>A0A3Q2D850</accession>
<reference evidence="3" key="2">
    <citation type="submission" date="2025-09" db="UniProtKB">
        <authorList>
            <consortium name="Ensembl"/>
        </authorList>
    </citation>
    <scope>IDENTIFICATION</scope>
</reference>
<feature type="transmembrane region" description="Helical" evidence="2">
    <location>
        <begin position="92"/>
        <end position="114"/>
    </location>
</feature>
<dbReference type="InterPro" id="IPR039672">
    <property type="entry name" value="MFS_2"/>
</dbReference>
<dbReference type="PANTHER" id="PTHR11328:SF44">
    <property type="entry name" value="SODIUM-DEPENDENT LYSOPHOSPHATIDYLCHOLINE SYMPORTER 1-B"/>
    <property type="match status" value="1"/>
</dbReference>
<dbReference type="Ensembl" id="ENSCVAT00000022879.1">
    <property type="protein sequence ID" value="ENSCVAP00000014901.1"/>
    <property type="gene ID" value="ENSCVAG00000017660.1"/>
</dbReference>
<feature type="transmembrane region" description="Helical" evidence="2">
    <location>
        <begin position="56"/>
        <end position="80"/>
    </location>
</feature>
<dbReference type="PANTHER" id="PTHR11328">
    <property type="entry name" value="MAJOR FACILITATOR SUPERFAMILY DOMAIN-CONTAINING PROTEIN"/>
    <property type="match status" value="1"/>
</dbReference>
<dbReference type="GO" id="GO:0008643">
    <property type="term" value="P:carbohydrate transport"/>
    <property type="evidence" value="ECO:0007669"/>
    <property type="project" value="InterPro"/>
</dbReference>
<evidence type="ECO:0000313" key="4">
    <source>
        <dbReference type="Proteomes" id="UP000265020"/>
    </source>
</evidence>